<comment type="caution">
    <text evidence="1">The sequence shown here is derived from an EMBL/GenBank/DDBJ whole genome shotgun (WGS) entry which is preliminary data.</text>
</comment>
<sequence>MLAGGLNAVVAIRDFKDSVLPDEMVRIQTRGVAHQPAVFYVQIPDYFDAHAVVFNSLYDKSAPLRRSPSGPDEDCIPDEWLHTFDTVKARQTVLDWCASLGEDFGVAADTGDTGDLSMLQEVAVGEEACTGSTMGTEPDPCGTCIPLRGSTVSACVVGVCGTRSGCTLACDESGTVAEDFTHDDADIAEVKAH</sequence>
<proteinExistence type="predicted"/>
<evidence type="ECO:0000313" key="1">
    <source>
        <dbReference type="EMBL" id="KAA8895400.1"/>
    </source>
</evidence>
<reference evidence="1 2" key="1">
    <citation type="submission" date="2019-09" db="EMBL/GenBank/DDBJ databases">
        <title>Draft genome of the ectomycorrhizal ascomycete Sphaerosporella brunnea.</title>
        <authorList>
            <consortium name="DOE Joint Genome Institute"/>
            <person name="Benucci G.M."/>
            <person name="Marozzi G."/>
            <person name="Antonielli L."/>
            <person name="Sanchez S."/>
            <person name="Marco P."/>
            <person name="Wang X."/>
            <person name="Falini L.B."/>
            <person name="Barry K."/>
            <person name="Haridas S."/>
            <person name="Lipzen A."/>
            <person name="Labutti K."/>
            <person name="Grigoriev I.V."/>
            <person name="Murat C."/>
            <person name="Martin F."/>
            <person name="Albertini E."/>
            <person name="Donnini D."/>
            <person name="Bonito G."/>
        </authorList>
    </citation>
    <scope>NUCLEOTIDE SEQUENCE [LARGE SCALE GENOMIC DNA]</scope>
    <source>
        <strain evidence="1 2">Sb_GMNB300</strain>
    </source>
</reference>
<protein>
    <submittedName>
        <fullName evidence="1">Uncharacterized protein</fullName>
    </submittedName>
</protein>
<gene>
    <name evidence="1" type="ORF">FN846DRAFT_894186</name>
</gene>
<dbReference type="EMBL" id="VXIS01000267">
    <property type="protein sequence ID" value="KAA8895400.1"/>
    <property type="molecule type" value="Genomic_DNA"/>
</dbReference>
<accession>A0A5J5EJ18</accession>
<keyword evidence="2" id="KW-1185">Reference proteome</keyword>
<evidence type="ECO:0000313" key="2">
    <source>
        <dbReference type="Proteomes" id="UP000326924"/>
    </source>
</evidence>
<organism evidence="1 2">
    <name type="scientific">Sphaerosporella brunnea</name>
    <dbReference type="NCBI Taxonomy" id="1250544"/>
    <lineage>
        <taxon>Eukaryota</taxon>
        <taxon>Fungi</taxon>
        <taxon>Dikarya</taxon>
        <taxon>Ascomycota</taxon>
        <taxon>Pezizomycotina</taxon>
        <taxon>Pezizomycetes</taxon>
        <taxon>Pezizales</taxon>
        <taxon>Pyronemataceae</taxon>
        <taxon>Sphaerosporella</taxon>
    </lineage>
</organism>
<name>A0A5J5EJ18_9PEZI</name>
<dbReference type="AlphaFoldDB" id="A0A5J5EJ18"/>
<dbReference type="InParanoid" id="A0A5J5EJ18"/>
<dbReference type="Proteomes" id="UP000326924">
    <property type="component" value="Unassembled WGS sequence"/>
</dbReference>